<dbReference type="InterPro" id="IPR036396">
    <property type="entry name" value="Cyt_P450_sf"/>
</dbReference>
<dbReference type="GO" id="GO:0005506">
    <property type="term" value="F:iron ion binding"/>
    <property type="evidence" value="ECO:0007669"/>
    <property type="project" value="InterPro"/>
</dbReference>
<dbReference type="GO" id="GO:0016705">
    <property type="term" value="F:oxidoreductase activity, acting on paired donors, with incorporation or reduction of molecular oxygen"/>
    <property type="evidence" value="ECO:0007669"/>
    <property type="project" value="InterPro"/>
</dbReference>
<dbReference type="OrthoDB" id="1470350at2759"/>
<keyword evidence="4 5" id="KW-0408">Iron</keyword>
<protein>
    <submittedName>
        <fullName evidence="7">Cytochrome P450 monooxygenase-like protein</fullName>
    </submittedName>
</protein>
<evidence type="ECO:0000256" key="6">
    <source>
        <dbReference type="RuleBase" id="RU000461"/>
    </source>
</evidence>
<dbReference type="Proteomes" id="UP000235786">
    <property type="component" value="Unassembled WGS sequence"/>
</dbReference>
<keyword evidence="3 5" id="KW-0479">Metal-binding</keyword>
<dbReference type="SUPFAM" id="SSF48264">
    <property type="entry name" value="Cytochrome P450"/>
    <property type="match status" value="1"/>
</dbReference>
<evidence type="ECO:0000256" key="2">
    <source>
        <dbReference type="ARBA" id="ARBA00010617"/>
    </source>
</evidence>
<dbReference type="PROSITE" id="PS00086">
    <property type="entry name" value="CYTOCHROME_P450"/>
    <property type="match status" value="1"/>
</dbReference>
<gene>
    <name evidence="7" type="ORF">L207DRAFT_556245</name>
</gene>
<dbReference type="InterPro" id="IPR002401">
    <property type="entry name" value="Cyt_P450_E_grp-I"/>
</dbReference>
<keyword evidence="8" id="KW-1185">Reference proteome</keyword>
<evidence type="ECO:0000313" key="8">
    <source>
        <dbReference type="Proteomes" id="UP000235786"/>
    </source>
</evidence>
<comment type="similarity">
    <text evidence="2 6">Belongs to the cytochrome P450 family.</text>
</comment>
<keyword evidence="6 7" id="KW-0503">Monooxygenase</keyword>
<organism evidence="7 8">
    <name type="scientific">Hyaloscypha variabilis (strain UAMH 11265 / GT02V1 / F)</name>
    <name type="common">Meliniomyces variabilis</name>
    <dbReference type="NCBI Taxonomy" id="1149755"/>
    <lineage>
        <taxon>Eukaryota</taxon>
        <taxon>Fungi</taxon>
        <taxon>Dikarya</taxon>
        <taxon>Ascomycota</taxon>
        <taxon>Pezizomycotina</taxon>
        <taxon>Leotiomycetes</taxon>
        <taxon>Helotiales</taxon>
        <taxon>Hyaloscyphaceae</taxon>
        <taxon>Hyaloscypha</taxon>
        <taxon>Hyaloscypha variabilis</taxon>
    </lineage>
</organism>
<dbReference type="Gene3D" id="1.10.630.10">
    <property type="entry name" value="Cytochrome P450"/>
    <property type="match status" value="1"/>
</dbReference>
<dbReference type="InterPro" id="IPR001128">
    <property type="entry name" value="Cyt_P450"/>
</dbReference>
<feature type="binding site" description="axial binding residue" evidence="5">
    <location>
        <position position="539"/>
    </location>
    <ligand>
        <name>heme</name>
        <dbReference type="ChEBI" id="CHEBI:30413"/>
    </ligand>
    <ligandPart>
        <name>Fe</name>
        <dbReference type="ChEBI" id="CHEBI:18248"/>
    </ligandPart>
</feature>
<sequence length="630" mass="70879">MVGVLAIAVLGALAYVSLKIVRSFMLNLEHAKKMGLPYVIGLFPPVGYVWMGLGEIIGIPLSKIPYVKEWSWLQIIHFQGSWRVLRKLEEQLGDTYLLVNPLKLYLKTSNAELALQIATRRTDFTKPTEGYDLVDIFGKSILTQEGQEWRRHRKIVGPSFSEKSNRLVFEESLRQTEGMIGLWATQGENTTAELRVVNTSEDAATLSLHVICAAGFGVPQVWPNETEENLEQKGLQAFSKFKLTGGHTLSFKDALISLLKHILWFVLFTPSMLKSSPLKVHQTTYKAFNECKMYFEELFDLKKKQIQLGESEKGTMDLMGPMIKANYESSPTDSKGAPTATLTKQEILGNAFIFLFAGHETTANSIHYSIVLLAIHLAKQRHLQSDIDSIVGSKPISEWSYYDDMPRLFNSMPGAVIHEELRLIPAILNVPKGTKGDQVVTMDGRQFTLPDRTFLHLNIVGTHRNPRYWPERPNDFMPERWLPSQSSSSGTVEKKEQVVEKENGADGLENASFETSGSTSLVKPVKGSYIPFSEGARACPGKRFAQVEGTAVLSALFHRYSVELDVSEWASDEEVKGMGMEERRKVYKKAVEKAEMIIRRSEQIITVQMLPGDKVPLRFVQRGKERFGGL</sequence>
<reference evidence="7 8" key="1">
    <citation type="submission" date="2016-04" db="EMBL/GenBank/DDBJ databases">
        <title>A degradative enzymes factory behind the ericoid mycorrhizal symbiosis.</title>
        <authorList>
            <consortium name="DOE Joint Genome Institute"/>
            <person name="Martino E."/>
            <person name="Morin E."/>
            <person name="Grelet G."/>
            <person name="Kuo A."/>
            <person name="Kohler A."/>
            <person name="Daghino S."/>
            <person name="Barry K."/>
            <person name="Choi C."/>
            <person name="Cichocki N."/>
            <person name="Clum A."/>
            <person name="Copeland A."/>
            <person name="Hainaut M."/>
            <person name="Haridas S."/>
            <person name="Labutti K."/>
            <person name="Lindquist E."/>
            <person name="Lipzen A."/>
            <person name="Khouja H.-R."/>
            <person name="Murat C."/>
            <person name="Ohm R."/>
            <person name="Olson A."/>
            <person name="Spatafora J."/>
            <person name="Veneault-Fourrey C."/>
            <person name="Henrissat B."/>
            <person name="Grigoriev I."/>
            <person name="Martin F."/>
            <person name="Perotto S."/>
        </authorList>
    </citation>
    <scope>NUCLEOTIDE SEQUENCE [LARGE SCALE GENOMIC DNA]</scope>
    <source>
        <strain evidence="7 8">F</strain>
    </source>
</reference>
<keyword evidence="5 6" id="KW-0349">Heme</keyword>
<accession>A0A2J6RE36</accession>
<evidence type="ECO:0000313" key="7">
    <source>
        <dbReference type="EMBL" id="PMD36753.1"/>
    </source>
</evidence>
<dbReference type="InterPro" id="IPR050121">
    <property type="entry name" value="Cytochrome_P450_monoxygenase"/>
</dbReference>
<proteinExistence type="inferred from homology"/>
<dbReference type="EMBL" id="KZ613950">
    <property type="protein sequence ID" value="PMD36753.1"/>
    <property type="molecule type" value="Genomic_DNA"/>
</dbReference>
<dbReference type="GO" id="GO:0020037">
    <property type="term" value="F:heme binding"/>
    <property type="evidence" value="ECO:0007669"/>
    <property type="project" value="InterPro"/>
</dbReference>
<dbReference type="Pfam" id="PF00067">
    <property type="entry name" value="p450"/>
    <property type="match status" value="1"/>
</dbReference>
<comment type="cofactor">
    <cofactor evidence="1 5">
        <name>heme</name>
        <dbReference type="ChEBI" id="CHEBI:30413"/>
    </cofactor>
</comment>
<dbReference type="PANTHER" id="PTHR24305">
    <property type="entry name" value="CYTOCHROME P450"/>
    <property type="match status" value="1"/>
</dbReference>
<dbReference type="STRING" id="1149755.A0A2J6RE36"/>
<name>A0A2J6RE36_HYAVF</name>
<dbReference type="AlphaFoldDB" id="A0A2J6RE36"/>
<evidence type="ECO:0000256" key="4">
    <source>
        <dbReference type="ARBA" id="ARBA00023004"/>
    </source>
</evidence>
<dbReference type="PANTHER" id="PTHR24305:SF166">
    <property type="entry name" value="CYTOCHROME P450 12A4, MITOCHONDRIAL-RELATED"/>
    <property type="match status" value="1"/>
</dbReference>
<dbReference type="InterPro" id="IPR017972">
    <property type="entry name" value="Cyt_P450_CS"/>
</dbReference>
<evidence type="ECO:0000256" key="5">
    <source>
        <dbReference type="PIRSR" id="PIRSR602401-1"/>
    </source>
</evidence>
<evidence type="ECO:0000256" key="1">
    <source>
        <dbReference type="ARBA" id="ARBA00001971"/>
    </source>
</evidence>
<dbReference type="PRINTS" id="PR00463">
    <property type="entry name" value="EP450I"/>
</dbReference>
<evidence type="ECO:0000256" key="3">
    <source>
        <dbReference type="ARBA" id="ARBA00022723"/>
    </source>
</evidence>
<dbReference type="GO" id="GO:0004497">
    <property type="term" value="F:monooxygenase activity"/>
    <property type="evidence" value="ECO:0007669"/>
    <property type="project" value="UniProtKB-KW"/>
</dbReference>
<keyword evidence="6" id="KW-0560">Oxidoreductase</keyword>
<dbReference type="PRINTS" id="PR00385">
    <property type="entry name" value="P450"/>
</dbReference>